<dbReference type="Proteomes" id="UP000054549">
    <property type="component" value="Unassembled WGS sequence"/>
</dbReference>
<dbReference type="STRING" id="946122.A0A0C2T8Y5"/>
<organism evidence="3 4">
    <name type="scientific">Amanita muscaria (strain Koide BX008)</name>
    <dbReference type="NCBI Taxonomy" id="946122"/>
    <lineage>
        <taxon>Eukaryota</taxon>
        <taxon>Fungi</taxon>
        <taxon>Dikarya</taxon>
        <taxon>Basidiomycota</taxon>
        <taxon>Agaricomycotina</taxon>
        <taxon>Agaricomycetes</taxon>
        <taxon>Agaricomycetidae</taxon>
        <taxon>Agaricales</taxon>
        <taxon>Pluteineae</taxon>
        <taxon>Amanitaceae</taxon>
        <taxon>Amanita</taxon>
    </lineage>
</organism>
<feature type="chain" id="PRO_5002172120" evidence="2">
    <location>
        <begin position="20"/>
        <end position="188"/>
    </location>
</feature>
<dbReference type="OrthoDB" id="366214at2759"/>
<evidence type="ECO:0000313" key="3">
    <source>
        <dbReference type="EMBL" id="KIL63104.1"/>
    </source>
</evidence>
<evidence type="ECO:0000256" key="1">
    <source>
        <dbReference type="SAM" id="MobiDB-lite"/>
    </source>
</evidence>
<accession>A0A0C2T8Y5</accession>
<dbReference type="HOGENOM" id="CLU_1447303_0_0_1"/>
<sequence>MRFSTVVISSAFVLAGMSAARFAGSDFEVEARAFDEEPELYARGGAMSKLTGGNKPPSYRTAARDPLPRYEGSPNHVPHLDSFRTETDYSHNHKLSSSTSRHRRRSYYPSNDYELVARGKGHPKIGDGQPLRQMDVTRSPHINKDFREQIEIKSRPHRIDVFGPSHSRGDVGIGSVTSVSPTKQKKRF</sequence>
<keyword evidence="2" id="KW-0732">Signal</keyword>
<name>A0A0C2T8Y5_AMAMK</name>
<feature type="region of interest" description="Disordered" evidence="1">
    <location>
        <begin position="45"/>
        <end position="107"/>
    </location>
</feature>
<evidence type="ECO:0000313" key="4">
    <source>
        <dbReference type="Proteomes" id="UP000054549"/>
    </source>
</evidence>
<gene>
    <name evidence="3" type="ORF">M378DRAFT_164797</name>
</gene>
<feature type="region of interest" description="Disordered" evidence="1">
    <location>
        <begin position="159"/>
        <end position="188"/>
    </location>
</feature>
<proteinExistence type="predicted"/>
<feature type="compositionally biased region" description="Basic and acidic residues" evidence="1">
    <location>
        <begin position="78"/>
        <end position="91"/>
    </location>
</feature>
<evidence type="ECO:0000256" key="2">
    <source>
        <dbReference type="SAM" id="SignalP"/>
    </source>
</evidence>
<feature type="signal peptide" evidence="2">
    <location>
        <begin position="1"/>
        <end position="19"/>
    </location>
</feature>
<dbReference type="EMBL" id="KN818262">
    <property type="protein sequence ID" value="KIL63104.1"/>
    <property type="molecule type" value="Genomic_DNA"/>
</dbReference>
<dbReference type="InParanoid" id="A0A0C2T8Y5"/>
<keyword evidence="4" id="KW-1185">Reference proteome</keyword>
<dbReference type="AlphaFoldDB" id="A0A0C2T8Y5"/>
<protein>
    <submittedName>
        <fullName evidence="3">Uncharacterized protein</fullName>
    </submittedName>
</protein>
<reference evidence="3 4" key="1">
    <citation type="submission" date="2014-04" db="EMBL/GenBank/DDBJ databases">
        <title>Evolutionary Origins and Diversification of the Mycorrhizal Mutualists.</title>
        <authorList>
            <consortium name="DOE Joint Genome Institute"/>
            <consortium name="Mycorrhizal Genomics Consortium"/>
            <person name="Kohler A."/>
            <person name="Kuo A."/>
            <person name="Nagy L.G."/>
            <person name="Floudas D."/>
            <person name="Copeland A."/>
            <person name="Barry K.W."/>
            <person name="Cichocki N."/>
            <person name="Veneault-Fourrey C."/>
            <person name="LaButti K."/>
            <person name="Lindquist E.A."/>
            <person name="Lipzen A."/>
            <person name="Lundell T."/>
            <person name="Morin E."/>
            <person name="Murat C."/>
            <person name="Riley R."/>
            <person name="Ohm R."/>
            <person name="Sun H."/>
            <person name="Tunlid A."/>
            <person name="Henrissat B."/>
            <person name="Grigoriev I.V."/>
            <person name="Hibbett D.S."/>
            <person name="Martin F."/>
        </authorList>
    </citation>
    <scope>NUCLEOTIDE SEQUENCE [LARGE SCALE GENOMIC DNA]</scope>
    <source>
        <strain evidence="3 4">Koide BX008</strain>
    </source>
</reference>